<keyword evidence="5" id="KW-0963">Cytoplasm</keyword>
<dbReference type="EMBL" id="CADEPI010000009">
    <property type="protein sequence ID" value="CAB3362546.1"/>
    <property type="molecule type" value="Genomic_DNA"/>
</dbReference>
<feature type="compositionally biased region" description="Low complexity" evidence="11">
    <location>
        <begin position="512"/>
        <end position="524"/>
    </location>
</feature>
<dbReference type="PRINTS" id="PR01301">
    <property type="entry name" value="RGSPROTEIN"/>
</dbReference>
<protein>
    <recommendedName>
        <fullName evidence="17">Regulator of G-protein signaling 12</fullName>
    </recommendedName>
</protein>
<dbReference type="GO" id="GO:0008277">
    <property type="term" value="P:regulation of G protein-coupled receptor signaling pathway"/>
    <property type="evidence" value="ECO:0007669"/>
    <property type="project" value="TreeGrafter"/>
</dbReference>
<dbReference type="GO" id="GO:0007165">
    <property type="term" value="P:signal transduction"/>
    <property type="evidence" value="ECO:0007669"/>
    <property type="project" value="InterPro"/>
</dbReference>
<dbReference type="InterPro" id="IPR029071">
    <property type="entry name" value="Ubiquitin-like_domsf"/>
</dbReference>
<evidence type="ECO:0000256" key="1">
    <source>
        <dbReference type="ARBA" id="ARBA00004123"/>
    </source>
</evidence>
<dbReference type="PANTHER" id="PTHR45945:SF3">
    <property type="entry name" value="REGULATOR OF G-PROTEIN SIGNALING LOCO"/>
    <property type="match status" value="1"/>
</dbReference>
<feature type="region of interest" description="Disordered" evidence="11">
    <location>
        <begin position="344"/>
        <end position="368"/>
    </location>
</feature>
<comment type="caution">
    <text evidence="15">The sequence shown here is derived from an EMBL/GenBank/DDBJ whole genome shotgun (WGS) entry which is preliminary data.</text>
</comment>
<dbReference type="Gene3D" id="2.30.29.30">
    <property type="entry name" value="Pleckstrin-homology domain (PH domain)/Phosphotyrosine-binding domain (PTB)"/>
    <property type="match status" value="1"/>
</dbReference>
<organism evidence="15 16">
    <name type="scientific">Cloeon dipterum</name>
    <dbReference type="NCBI Taxonomy" id="197152"/>
    <lineage>
        <taxon>Eukaryota</taxon>
        <taxon>Metazoa</taxon>
        <taxon>Ecdysozoa</taxon>
        <taxon>Arthropoda</taxon>
        <taxon>Hexapoda</taxon>
        <taxon>Insecta</taxon>
        <taxon>Pterygota</taxon>
        <taxon>Palaeoptera</taxon>
        <taxon>Ephemeroptera</taxon>
        <taxon>Pisciforma</taxon>
        <taxon>Baetidae</taxon>
        <taxon>Cloeon</taxon>
    </lineage>
</organism>
<feature type="compositionally biased region" description="Basic residues" evidence="11">
    <location>
        <begin position="604"/>
        <end position="616"/>
    </location>
</feature>
<dbReference type="InterPro" id="IPR036034">
    <property type="entry name" value="PDZ_sf"/>
</dbReference>
<dbReference type="Gene3D" id="1.20.58.1070">
    <property type="match status" value="1"/>
</dbReference>
<dbReference type="Pfam" id="PF00615">
    <property type="entry name" value="RGS"/>
    <property type="match status" value="1"/>
</dbReference>
<dbReference type="SMART" id="SM00455">
    <property type="entry name" value="RBD"/>
    <property type="match status" value="2"/>
</dbReference>
<reference evidence="15 16" key="1">
    <citation type="submission" date="2020-04" db="EMBL/GenBank/DDBJ databases">
        <authorList>
            <person name="Alioto T."/>
            <person name="Alioto T."/>
            <person name="Gomez Garrido J."/>
        </authorList>
    </citation>
    <scope>NUCLEOTIDE SEQUENCE [LARGE SCALE GENOMIC DNA]</scope>
</reference>
<evidence type="ECO:0000256" key="3">
    <source>
        <dbReference type="ARBA" id="ARBA00005571"/>
    </source>
</evidence>
<keyword evidence="4" id="KW-0343">GTPase activation</keyword>
<feature type="region of interest" description="Disordered" evidence="11">
    <location>
        <begin position="501"/>
        <end position="532"/>
    </location>
</feature>
<dbReference type="InterPro" id="IPR036305">
    <property type="entry name" value="RGS_sf"/>
</dbReference>
<dbReference type="PROSITE" id="PS50106">
    <property type="entry name" value="PDZ"/>
    <property type="match status" value="1"/>
</dbReference>
<feature type="compositionally biased region" description="Pro residues" evidence="11">
    <location>
        <begin position="618"/>
        <end position="633"/>
    </location>
</feature>
<evidence type="ECO:0000256" key="8">
    <source>
        <dbReference type="ARBA" id="ARBA00023054"/>
    </source>
</evidence>
<evidence type="ECO:0000256" key="7">
    <source>
        <dbReference type="ARBA" id="ARBA00023015"/>
    </source>
</evidence>
<dbReference type="InterPro" id="IPR001478">
    <property type="entry name" value="PDZ"/>
</dbReference>
<dbReference type="GO" id="GO:0000387">
    <property type="term" value="P:spliceosomal snRNP assembly"/>
    <property type="evidence" value="ECO:0007669"/>
    <property type="project" value="InterPro"/>
</dbReference>
<accession>A0A8S1BST4</accession>
<name>A0A8S1BST4_9INSE</name>
<feature type="domain" description="RBD" evidence="14">
    <location>
        <begin position="967"/>
        <end position="1037"/>
    </location>
</feature>
<evidence type="ECO:0000313" key="16">
    <source>
        <dbReference type="Proteomes" id="UP000494165"/>
    </source>
</evidence>
<evidence type="ECO:0000256" key="10">
    <source>
        <dbReference type="ARBA" id="ARBA00023242"/>
    </source>
</evidence>
<proteinExistence type="inferred from homology"/>
<dbReference type="GO" id="GO:0005737">
    <property type="term" value="C:cytoplasm"/>
    <property type="evidence" value="ECO:0007669"/>
    <property type="project" value="UniProtKB-SubCell"/>
</dbReference>
<keyword evidence="10" id="KW-0539">Nucleus</keyword>
<feature type="domain" description="RGS" evidence="13">
    <location>
        <begin position="674"/>
        <end position="788"/>
    </location>
</feature>
<dbReference type="OrthoDB" id="196547at2759"/>
<feature type="region of interest" description="Disordered" evidence="11">
    <location>
        <begin position="800"/>
        <end position="864"/>
    </location>
</feature>
<dbReference type="PANTHER" id="PTHR45945">
    <property type="entry name" value="REGULATOR OF G-PROTEIN SIGNALING LOCO"/>
    <property type="match status" value="1"/>
</dbReference>
<dbReference type="Gene3D" id="3.10.20.90">
    <property type="entry name" value="Phosphatidylinositol 3-kinase Catalytic Subunit, Chain A, domain 1"/>
    <property type="match status" value="2"/>
</dbReference>
<dbReference type="PROSITE" id="PS50132">
    <property type="entry name" value="RGS"/>
    <property type="match status" value="1"/>
</dbReference>
<dbReference type="PROSITE" id="PS50877">
    <property type="entry name" value="GOLOCO"/>
    <property type="match status" value="1"/>
</dbReference>
<evidence type="ECO:0000256" key="9">
    <source>
        <dbReference type="ARBA" id="ARBA00023163"/>
    </source>
</evidence>
<dbReference type="CDD" id="cd01817">
    <property type="entry name" value="RBD1_RGS12_like"/>
    <property type="match status" value="1"/>
</dbReference>
<evidence type="ECO:0000256" key="2">
    <source>
        <dbReference type="ARBA" id="ARBA00004496"/>
    </source>
</evidence>
<feature type="compositionally biased region" description="Basic and acidic residues" evidence="11">
    <location>
        <begin position="841"/>
        <end position="855"/>
    </location>
</feature>
<dbReference type="InterPro" id="IPR024066">
    <property type="entry name" value="RGS_subdom1/3"/>
</dbReference>
<dbReference type="Gene3D" id="1.10.196.10">
    <property type="match status" value="1"/>
</dbReference>
<keyword evidence="6" id="KW-0677">Repeat</keyword>
<dbReference type="InterPro" id="IPR003109">
    <property type="entry name" value="GoLoco_motif"/>
</dbReference>
<feature type="domain" description="RBD" evidence="14">
    <location>
        <begin position="896"/>
        <end position="966"/>
    </location>
</feature>
<dbReference type="InterPro" id="IPR003116">
    <property type="entry name" value="RBD_dom"/>
</dbReference>
<dbReference type="PROSITE" id="PS50898">
    <property type="entry name" value="RBD"/>
    <property type="match status" value="2"/>
</dbReference>
<dbReference type="InterPro" id="IPR046995">
    <property type="entry name" value="RGS10/12/14-like"/>
</dbReference>
<dbReference type="SMART" id="SM00228">
    <property type="entry name" value="PDZ"/>
    <property type="match status" value="1"/>
</dbReference>
<dbReference type="FunFam" id="1.10.167.10:FF:000001">
    <property type="entry name" value="Putative regulator of g-protein signaling 12"/>
    <property type="match status" value="1"/>
</dbReference>
<dbReference type="InterPro" id="IPR021640">
    <property type="entry name" value="Mediator_Med28"/>
</dbReference>
<dbReference type="GO" id="GO:0005096">
    <property type="term" value="F:GTPase activator activity"/>
    <property type="evidence" value="ECO:0007669"/>
    <property type="project" value="UniProtKB-KW"/>
</dbReference>
<feature type="region of interest" description="Disordered" evidence="11">
    <location>
        <begin position="116"/>
        <end position="195"/>
    </location>
</feature>
<evidence type="ECO:0000256" key="4">
    <source>
        <dbReference type="ARBA" id="ARBA00022468"/>
    </source>
</evidence>
<dbReference type="Pfam" id="PF11594">
    <property type="entry name" value="Med28"/>
    <property type="match status" value="1"/>
</dbReference>
<dbReference type="CDD" id="cd17067">
    <property type="entry name" value="RBD2_RGS12_like"/>
    <property type="match status" value="1"/>
</dbReference>
<dbReference type="Gene3D" id="1.10.167.10">
    <property type="entry name" value="Regulator of G-protein Signalling 4, domain 2"/>
    <property type="match status" value="1"/>
</dbReference>
<dbReference type="Pfam" id="PF02196">
    <property type="entry name" value="RBD"/>
    <property type="match status" value="1"/>
</dbReference>
<dbReference type="SUPFAM" id="SSF50156">
    <property type="entry name" value="PDZ domain-like"/>
    <property type="match status" value="1"/>
</dbReference>
<dbReference type="InterPro" id="IPR016137">
    <property type="entry name" value="RGS"/>
</dbReference>
<keyword evidence="16" id="KW-1185">Reference proteome</keyword>
<dbReference type="SUPFAM" id="SSF48097">
    <property type="entry name" value="Regulator of G-protein signaling, RGS"/>
    <property type="match status" value="1"/>
</dbReference>
<evidence type="ECO:0000259" key="14">
    <source>
        <dbReference type="PROSITE" id="PS50898"/>
    </source>
</evidence>
<keyword evidence="7" id="KW-0805">Transcription regulation</keyword>
<evidence type="ECO:0000256" key="11">
    <source>
        <dbReference type="SAM" id="MobiDB-lite"/>
    </source>
</evidence>
<evidence type="ECO:0000259" key="13">
    <source>
        <dbReference type="PROSITE" id="PS50132"/>
    </source>
</evidence>
<evidence type="ECO:0000259" key="12">
    <source>
        <dbReference type="PROSITE" id="PS50106"/>
    </source>
</evidence>
<dbReference type="SMART" id="SM00315">
    <property type="entry name" value="RGS"/>
    <property type="match status" value="1"/>
</dbReference>
<dbReference type="SUPFAM" id="SSF50729">
    <property type="entry name" value="PH domain-like"/>
    <property type="match status" value="1"/>
</dbReference>
<feature type="region of interest" description="Disordered" evidence="11">
    <location>
        <begin position="1064"/>
        <end position="1087"/>
    </location>
</feature>
<feature type="compositionally biased region" description="Polar residues" evidence="11">
    <location>
        <begin position="1067"/>
        <end position="1079"/>
    </location>
</feature>
<dbReference type="SUPFAM" id="SSF54236">
    <property type="entry name" value="Ubiquitin-like"/>
    <property type="match status" value="2"/>
</dbReference>
<evidence type="ECO:0000256" key="6">
    <source>
        <dbReference type="ARBA" id="ARBA00022737"/>
    </source>
</evidence>
<keyword evidence="8" id="KW-0175">Coiled coil</keyword>
<dbReference type="Gene3D" id="2.30.42.10">
    <property type="match status" value="1"/>
</dbReference>
<keyword evidence="9" id="KW-0804">Transcription</keyword>
<dbReference type="SMART" id="SM00390">
    <property type="entry name" value="GoLoco"/>
    <property type="match status" value="1"/>
</dbReference>
<dbReference type="GO" id="GO:0005634">
    <property type="term" value="C:nucleus"/>
    <property type="evidence" value="ECO:0007669"/>
    <property type="project" value="UniProtKB-SubCell"/>
</dbReference>
<dbReference type="GO" id="GO:0005886">
    <property type="term" value="C:plasma membrane"/>
    <property type="evidence" value="ECO:0007669"/>
    <property type="project" value="TreeGrafter"/>
</dbReference>
<feature type="region of interest" description="Disordered" evidence="11">
    <location>
        <begin position="570"/>
        <end position="667"/>
    </location>
</feature>
<sequence>MAATTNENGNIVDEFEEAFQACLGVLTKDDAQKVEVDELRSEVDQVNVRFVDLARQMEAFFLQKRFLLSALKPELIVKEDMQELKVELARKDELLMRHYEKIAQWQHLLADLQSWAKSPAHGQPPPGQVPPGQQTPQPSPIIQPGIMPNQVPGMAPGPPNPVVLQQQQMQQQHLMQQQQQQQMQQGPPMSPAAGHPVQQQMMFMQGPPRGPMGFPGPGGAMQAGLQGPLAYLEKTTSNIGMPDTRRGHEIDLTLTLLSIESKCIKCEGGSGVRRKVSLRLLYFGTCVALTCIVAGSPAEIAGLQPGHALMAVNGRNVDRLPHDTVVRLIGSSCGRLRLHVSPHWHEQSSSSDSEGETAVRNPVRLSPRSAAPPAELRAVVGYLGTIELPRHLTPGSRLAVIRSCVRRMRSERRVHTVVALSVRRRHSVVLSDASGGTIAEFGAERVAFCGACADDRRFFGLVTNSERAAAFRVACTPNGVGCAEFPSHADPILRAIASLTAAASPPPPPPRSNASSCPSSNSDSGIGFRDEDSLQDRLTVRAMPDPPVEQMRKLSPKVYGNVAHSLEDLPAASPALPSGDDESMTSIDHWGSLQDLARLDQGRQRRRRKHPTHHQHPMQPPSQPPQSQSPPPTLDDESDSHKESSEAKGALGAHGRNHSDVGEVDPSKPNCFDSFEKLLDDPNGMHAFSEFLKKEFSHENIYFWVACEKYRRLKDQAARKALAKNIFQKHLCSGAPEPVNVDSQARQATKDGLEEAKENLFVATQKQIFNLMKFDSYPRFLKSDSYKDSSEHFNLDPDLILHAKDEPNPGKLKKSQSDAEDRRRKSLLPWGRKNSGQSRSKSRDRGEEKGHDDSSSIRSELTSSRSSLASSDLALIQRNTSSRQSVSLGDVSQSGELCRVILPDGATTVISTVRGDTVKQLIARLLEKRGLQYSTFEIYASGQSNSVNLSDESSVLSGKEVRVEQRVVFRLDLPSKKTLGVRAKASKTLAEVLKPILNKHNLKLENAIVTLICDTTPLDVNKPITSVENERLQVCISGNSAGQAKGNKSTLDEITNRVFEELLQGKPTESAQGSDQGSVKSEDWSSDHGSGIFGRFLRRDSAFTDKTRESKSKKGAVPRFIDVHDNTLRVPGLRVNPKGQSESEELYEGLKRAQRGRLEDQRGTDINFELPDFLKDKENSPRWLQKGRLSEGDCLPLMSTEGIDLSSGLVPTVEQAEAYFGSRMPPLSPPIRHPMDPPPLPPKPKTYPKHASNVRLELKSVVHETSIQAKAKHYAHVWLLKDIILIMSDEDEYQVKKAFPVDGLLKTKVTLKPGEAPSDAIEYLRFVAHEASQCEDVVVAVIDEKKLRKQTVVYSSGFEKKDENPLSLQLVPREWKICQVSDFSNVRTQLAKMKASSSKTAINVQRKELPPKGDQRSWCRFCLGSEICAKIYETTALMLTDSEEFHPPLASIIFSLDQPLIEKLLEYHTRWMLSTSFTVEQGRWIYSLLAGLELPLTPDVCSVIRALARTCANVRDKLQVDSDAQLVTALNLIICLVSKYFRQLDLEDL</sequence>
<feature type="compositionally biased region" description="Low complexity" evidence="11">
    <location>
        <begin position="165"/>
        <end position="185"/>
    </location>
</feature>
<dbReference type="Pfam" id="PF04938">
    <property type="entry name" value="SIP1"/>
    <property type="match status" value="1"/>
</dbReference>
<evidence type="ECO:0008006" key="17">
    <source>
        <dbReference type="Google" id="ProtNLM"/>
    </source>
</evidence>
<gene>
    <name evidence="15" type="ORF">CLODIP_2_CD14301</name>
</gene>
<feature type="compositionally biased region" description="Low complexity" evidence="11">
    <location>
        <begin position="130"/>
        <end position="148"/>
    </location>
</feature>
<comment type="subcellular location">
    <subcellularLocation>
        <location evidence="2">Cytoplasm</location>
    </subcellularLocation>
    <subcellularLocation>
        <location evidence="1">Nucleus</location>
    </subcellularLocation>
</comment>
<dbReference type="InterPro" id="IPR011993">
    <property type="entry name" value="PH-like_dom_sf"/>
</dbReference>
<dbReference type="Pfam" id="PF00595">
    <property type="entry name" value="PDZ"/>
    <property type="match status" value="1"/>
</dbReference>
<dbReference type="Proteomes" id="UP000494165">
    <property type="component" value="Unassembled WGS sequence"/>
</dbReference>
<dbReference type="InterPro" id="IPR035426">
    <property type="entry name" value="Gemin2/Brr1"/>
</dbReference>
<evidence type="ECO:0000256" key="5">
    <source>
        <dbReference type="ARBA" id="ARBA00022490"/>
    </source>
</evidence>
<dbReference type="InterPro" id="IPR044926">
    <property type="entry name" value="RGS_subdomain_2"/>
</dbReference>
<comment type="similarity">
    <text evidence="3">Belongs to the Mediator complex subunit 28 family.</text>
</comment>
<evidence type="ECO:0000313" key="15">
    <source>
        <dbReference type="EMBL" id="CAB3362546.1"/>
    </source>
</evidence>
<feature type="domain" description="PDZ" evidence="12">
    <location>
        <begin position="287"/>
        <end position="344"/>
    </location>
</feature>